<feature type="domain" description="HTH lysR-type" evidence="6">
    <location>
        <begin position="1"/>
        <end position="58"/>
    </location>
</feature>
<dbReference type="InterPro" id="IPR036390">
    <property type="entry name" value="WH_DNA-bd_sf"/>
</dbReference>
<dbReference type="Proteomes" id="UP000516305">
    <property type="component" value="Chromosome"/>
</dbReference>
<keyword evidence="3" id="KW-0238">DNA-binding</keyword>
<dbReference type="Gene3D" id="1.10.10.10">
    <property type="entry name" value="Winged helix-like DNA-binding domain superfamily/Winged helix DNA-binding domain"/>
    <property type="match status" value="1"/>
</dbReference>
<dbReference type="RefSeq" id="WP_210758338.1">
    <property type="nucleotide sequence ID" value="NZ_CP060139.1"/>
</dbReference>
<keyword evidence="8" id="KW-1185">Reference proteome</keyword>
<dbReference type="InterPro" id="IPR000847">
    <property type="entry name" value="LysR_HTH_N"/>
</dbReference>
<keyword evidence="4" id="KW-0010">Activator</keyword>
<evidence type="ECO:0000313" key="8">
    <source>
        <dbReference type="Proteomes" id="UP000516305"/>
    </source>
</evidence>
<dbReference type="AlphaFoldDB" id="A0A7H0VDK5"/>
<protein>
    <submittedName>
        <fullName evidence="7">LysR family transcriptional regulator</fullName>
    </submittedName>
</protein>
<evidence type="ECO:0000256" key="5">
    <source>
        <dbReference type="ARBA" id="ARBA00023163"/>
    </source>
</evidence>
<organism evidence="7 8">
    <name type="scientific">Croceimicrobium hydrocarbonivorans</name>
    <dbReference type="NCBI Taxonomy" id="2761580"/>
    <lineage>
        <taxon>Bacteria</taxon>
        <taxon>Pseudomonadati</taxon>
        <taxon>Bacteroidota</taxon>
        <taxon>Flavobacteriia</taxon>
        <taxon>Flavobacteriales</taxon>
        <taxon>Owenweeksiaceae</taxon>
        <taxon>Croceimicrobium</taxon>
    </lineage>
</organism>
<dbReference type="PANTHER" id="PTHR30346:SF26">
    <property type="entry name" value="HYDROGEN PEROXIDE-INDUCIBLE GENES ACTIVATOR"/>
    <property type="match status" value="1"/>
</dbReference>
<dbReference type="SUPFAM" id="SSF46785">
    <property type="entry name" value="Winged helix' DNA-binding domain"/>
    <property type="match status" value="1"/>
</dbReference>
<keyword evidence="2" id="KW-0805">Transcription regulation</keyword>
<evidence type="ECO:0000256" key="2">
    <source>
        <dbReference type="ARBA" id="ARBA00023015"/>
    </source>
</evidence>
<dbReference type="FunFam" id="1.10.10.10:FF:000001">
    <property type="entry name" value="LysR family transcriptional regulator"/>
    <property type="match status" value="1"/>
</dbReference>
<dbReference type="GO" id="GO:0003677">
    <property type="term" value="F:DNA binding"/>
    <property type="evidence" value="ECO:0007669"/>
    <property type="project" value="UniProtKB-KW"/>
</dbReference>
<evidence type="ECO:0000313" key="7">
    <source>
        <dbReference type="EMBL" id="QNR23803.1"/>
    </source>
</evidence>
<dbReference type="InterPro" id="IPR036388">
    <property type="entry name" value="WH-like_DNA-bd_sf"/>
</dbReference>
<dbReference type="SUPFAM" id="SSF53850">
    <property type="entry name" value="Periplasmic binding protein-like II"/>
    <property type="match status" value="1"/>
</dbReference>
<dbReference type="GO" id="GO:0003700">
    <property type="term" value="F:DNA-binding transcription factor activity"/>
    <property type="evidence" value="ECO:0007669"/>
    <property type="project" value="InterPro"/>
</dbReference>
<dbReference type="KEGG" id="chyd:H4K34_15710"/>
<evidence type="ECO:0000256" key="3">
    <source>
        <dbReference type="ARBA" id="ARBA00023125"/>
    </source>
</evidence>
<dbReference type="Gene3D" id="3.40.190.10">
    <property type="entry name" value="Periplasmic binding protein-like II"/>
    <property type="match status" value="2"/>
</dbReference>
<evidence type="ECO:0000256" key="4">
    <source>
        <dbReference type="ARBA" id="ARBA00023159"/>
    </source>
</evidence>
<reference evidence="7 8" key="1">
    <citation type="submission" date="2020-08" db="EMBL/GenBank/DDBJ databases">
        <title>Croceimicrobium hydrocarbonivorans gen. nov., sp. nov., a novel marine bacterium isolated from a bacterial consortium that degrades polyethylene terephthalate.</title>
        <authorList>
            <person name="Liu R."/>
        </authorList>
    </citation>
    <scope>NUCLEOTIDE SEQUENCE [LARGE SCALE GENOMIC DNA]</scope>
    <source>
        <strain evidence="7 8">A20-9</strain>
    </source>
</reference>
<name>A0A7H0VDK5_9FLAO</name>
<evidence type="ECO:0000256" key="1">
    <source>
        <dbReference type="ARBA" id="ARBA00009437"/>
    </source>
</evidence>
<dbReference type="PANTHER" id="PTHR30346">
    <property type="entry name" value="TRANSCRIPTIONAL DUAL REGULATOR HCAR-RELATED"/>
    <property type="match status" value="1"/>
</dbReference>
<comment type="similarity">
    <text evidence="1">Belongs to the LysR transcriptional regulatory family.</text>
</comment>
<gene>
    <name evidence="7" type="ORF">H4K34_15710</name>
</gene>
<dbReference type="Pfam" id="PF03466">
    <property type="entry name" value="LysR_substrate"/>
    <property type="match status" value="1"/>
</dbReference>
<sequence length="313" mass="35415">MTLTQLTYLIAVDNHRHFARAAEACFVTQPTLSMQIQKLEEELGVLLFDRSKHPVRPTTIGEKLIAQARTILHEAERMNQILQESKNVLEGPFKLGVIPTVTPSLVPRFLSKFTAKFPKIQLHVMELTTEMIVEKLQRDELDAGILATPLKERSIIEKPLYYEPFMAYIPKEHRLGKEAFVTNSELDIDDILLLNEGHCFRNSVINLCNTNPTFGGKNIDLESGNFDILVKLSKKGYGMTLVPYLYAIDLPKEEQPQVKPIADPKPTREISLVYSRAELKIKVIEELARIIKSSVPEKLLESSEAVLSPVQTV</sequence>
<proteinExistence type="inferred from homology"/>
<dbReference type="PROSITE" id="PS50931">
    <property type="entry name" value="HTH_LYSR"/>
    <property type="match status" value="1"/>
</dbReference>
<dbReference type="GO" id="GO:0032993">
    <property type="term" value="C:protein-DNA complex"/>
    <property type="evidence" value="ECO:0007669"/>
    <property type="project" value="TreeGrafter"/>
</dbReference>
<keyword evidence="5" id="KW-0804">Transcription</keyword>
<evidence type="ECO:0000259" key="6">
    <source>
        <dbReference type="PROSITE" id="PS50931"/>
    </source>
</evidence>
<dbReference type="InterPro" id="IPR005119">
    <property type="entry name" value="LysR_subst-bd"/>
</dbReference>
<accession>A0A7H0VDK5</accession>
<dbReference type="EMBL" id="CP060139">
    <property type="protein sequence ID" value="QNR23803.1"/>
    <property type="molecule type" value="Genomic_DNA"/>
</dbReference>
<dbReference type="PRINTS" id="PR00039">
    <property type="entry name" value="HTHLYSR"/>
</dbReference>
<dbReference type="CDD" id="cd08411">
    <property type="entry name" value="PBP2_OxyR"/>
    <property type="match status" value="1"/>
</dbReference>
<dbReference type="Pfam" id="PF00126">
    <property type="entry name" value="HTH_1"/>
    <property type="match status" value="1"/>
</dbReference>